<organism evidence="2 3">
    <name type="scientific">Colletotrichum chlorophyti</name>
    <dbReference type="NCBI Taxonomy" id="708187"/>
    <lineage>
        <taxon>Eukaryota</taxon>
        <taxon>Fungi</taxon>
        <taxon>Dikarya</taxon>
        <taxon>Ascomycota</taxon>
        <taxon>Pezizomycotina</taxon>
        <taxon>Sordariomycetes</taxon>
        <taxon>Hypocreomycetidae</taxon>
        <taxon>Glomerellales</taxon>
        <taxon>Glomerellaceae</taxon>
        <taxon>Colletotrichum</taxon>
    </lineage>
</organism>
<evidence type="ECO:0000256" key="1">
    <source>
        <dbReference type="ARBA" id="ARBA00023002"/>
    </source>
</evidence>
<dbReference type="Proteomes" id="UP000186583">
    <property type="component" value="Unassembled WGS sequence"/>
</dbReference>
<reference evidence="2 3" key="1">
    <citation type="submission" date="2016-11" db="EMBL/GenBank/DDBJ databases">
        <title>Draft Genome Assembly of Colletotrichum chlorophyti a pathogen of herbaceous plants.</title>
        <authorList>
            <person name="Gan P."/>
            <person name="Narusaka M."/>
            <person name="Tsushima A."/>
            <person name="Narusaka Y."/>
            <person name="Takano Y."/>
            <person name="Shirasu K."/>
        </authorList>
    </citation>
    <scope>NUCLEOTIDE SEQUENCE [LARGE SCALE GENOMIC DNA]</scope>
    <source>
        <strain evidence="2 3">NTL11</strain>
    </source>
</reference>
<accession>A0A1Q8S4T0</accession>
<dbReference type="EMBL" id="MPGH01000017">
    <property type="protein sequence ID" value="OLN96435.1"/>
    <property type="molecule type" value="Genomic_DNA"/>
</dbReference>
<proteinExistence type="predicted"/>
<keyword evidence="1" id="KW-0560">Oxidoreductase</keyword>
<gene>
    <name evidence="2" type="ORF">CCHL11_00876</name>
</gene>
<dbReference type="PRINTS" id="PR00081">
    <property type="entry name" value="GDHRDH"/>
</dbReference>
<protein>
    <submittedName>
        <fullName evidence="2">Retinol dehydrogenase 11</fullName>
    </submittedName>
</protein>
<dbReference type="Pfam" id="PF00106">
    <property type="entry name" value="adh_short"/>
    <property type="match status" value="1"/>
</dbReference>
<dbReference type="PANTHER" id="PTHR43157">
    <property type="entry name" value="PHOSPHATIDYLINOSITOL-GLYCAN BIOSYNTHESIS CLASS F PROTEIN-RELATED"/>
    <property type="match status" value="1"/>
</dbReference>
<dbReference type="OrthoDB" id="542013at2759"/>
<dbReference type="GO" id="GO:0016491">
    <property type="term" value="F:oxidoreductase activity"/>
    <property type="evidence" value="ECO:0007669"/>
    <property type="project" value="UniProtKB-KW"/>
</dbReference>
<evidence type="ECO:0000313" key="2">
    <source>
        <dbReference type="EMBL" id="OLN96435.1"/>
    </source>
</evidence>
<name>A0A1Q8S4T0_9PEZI</name>
<dbReference type="SUPFAM" id="SSF51735">
    <property type="entry name" value="NAD(P)-binding Rossmann-fold domains"/>
    <property type="match status" value="1"/>
</dbReference>
<evidence type="ECO:0000313" key="3">
    <source>
        <dbReference type="Proteomes" id="UP000186583"/>
    </source>
</evidence>
<sequence length="326" mass="36032">MSFIYSQLFKFLPYPTGSFAGQTVVITGSNVGLGKEAARHFARLGTGKLILAVRNLEKGRAAKEDIVATTNCAQDAIEVWQLDMSSYASVQSFASRVSTELDRVDVFIANAGIVQPKYEKMEEDEATITVNVVSTFLLALLVLPKMKETAAKYNTRPTLTITSSEVHAWTKFPQRNAPDGEIFHTISERKPVFTNDDVEQLYQVSKLLEVLGVRTIAELRPASEYPVTVNCVNPGLCHSELVRDLDTWGFWLMKLLLARTTEYGSRTLFHAATQGAETHGQYMSDCGIAKPSAFVRSAEGKAAQDRVWGELVQKLEAIKPGVTSKF</sequence>
<dbReference type="STRING" id="708187.A0A1Q8S4T0"/>
<dbReference type="Gene3D" id="3.40.50.720">
    <property type="entry name" value="NAD(P)-binding Rossmann-like Domain"/>
    <property type="match status" value="1"/>
</dbReference>
<dbReference type="InterPro" id="IPR002347">
    <property type="entry name" value="SDR_fam"/>
</dbReference>
<dbReference type="InterPro" id="IPR036291">
    <property type="entry name" value="NAD(P)-bd_dom_sf"/>
</dbReference>
<keyword evidence="3" id="KW-1185">Reference proteome</keyword>
<dbReference type="AlphaFoldDB" id="A0A1Q8S4T0"/>
<dbReference type="PANTHER" id="PTHR43157:SF31">
    <property type="entry name" value="PHOSPHATIDYLINOSITOL-GLYCAN BIOSYNTHESIS CLASS F PROTEIN"/>
    <property type="match status" value="1"/>
</dbReference>
<comment type="caution">
    <text evidence="2">The sequence shown here is derived from an EMBL/GenBank/DDBJ whole genome shotgun (WGS) entry which is preliminary data.</text>
</comment>